<dbReference type="Pfam" id="PF19493">
    <property type="entry name" value="Trypco1"/>
    <property type="match status" value="1"/>
</dbReference>
<accession>A0ABY1RAR5</accession>
<keyword evidence="3" id="KW-1185">Reference proteome</keyword>
<feature type="domain" description="Trypsin-co-occurring" evidence="1">
    <location>
        <begin position="11"/>
        <end position="97"/>
    </location>
</feature>
<evidence type="ECO:0000313" key="2">
    <source>
        <dbReference type="EMBL" id="SMQ66973.1"/>
    </source>
</evidence>
<gene>
    <name evidence="2" type="ORF">SAMN06295909_1379</name>
</gene>
<dbReference type="InterPro" id="IPR045794">
    <property type="entry name" value="Trypco1"/>
</dbReference>
<name>A0ABY1RAR5_9MICO</name>
<comment type="caution">
    <text evidence="2">The sequence shown here is derived from an EMBL/GenBank/DDBJ whole genome shotgun (WGS) entry which is preliminary data.</text>
</comment>
<dbReference type="EMBL" id="FXWJ01000002">
    <property type="protein sequence ID" value="SMQ66973.1"/>
    <property type="molecule type" value="Genomic_DNA"/>
</dbReference>
<dbReference type="RefSeq" id="WP_086473416.1">
    <property type="nucleotide sequence ID" value="NZ_FXWJ01000002.1"/>
</dbReference>
<reference evidence="2 3" key="1">
    <citation type="submission" date="2017-04" db="EMBL/GenBank/DDBJ databases">
        <authorList>
            <person name="Varghese N."/>
            <person name="Submissions S."/>
        </authorList>
    </citation>
    <scope>NUCLEOTIDE SEQUENCE [LARGE SCALE GENOMIC DNA]</scope>
    <source>
        <strain evidence="2 3">VKM Ac-1784</strain>
    </source>
</reference>
<dbReference type="Proteomes" id="UP000194464">
    <property type="component" value="Unassembled WGS sequence"/>
</dbReference>
<organism evidence="2 3">
    <name type="scientific">Plantibacter elymi</name>
    <name type="common">nom. nud.</name>
    <dbReference type="NCBI Taxonomy" id="199708"/>
    <lineage>
        <taxon>Bacteria</taxon>
        <taxon>Bacillati</taxon>
        <taxon>Actinomycetota</taxon>
        <taxon>Actinomycetes</taxon>
        <taxon>Micrococcales</taxon>
        <taxon>Microbacteriaceae</taxon>
        <taxon>Plantibacter</taxon>
    </lineage>
</organism>
<protein>
    <recommendedName>
        <fullName evidence="1">Trypsin-co-occurring domain-containing protein</fullName>
    </recommendedName>
</protein>
<evidence type="ECO:0000259" key="1">
    <source>
        <dbReference type="Pfam" id="PF19493"/>
    </source>
</evidence>
<evidence type="ECO:0000313" key="3">
    <source>
        <dbReference type="Proteomes" id="UP000194464"/>
    </source>
</evidence>
<dbReference type="NCBIfam" id="NF041216">
    <property type="entry name" value="CU044_2847_fam"/>
    <property type="match status" value="1"/>
</dbReference>
<proteinExistence type="predicted"/>
<sequence>MDTRFVPVTVDGIDILVQVAAGPSGEVPVGAVNATVESALAGASATVQKALESVQDLEWSKATIELGVEFALESGTMLAVIGKGSATSALKVSLEFTRSS</sequence>